<dbReference type="Proteomes" id="UP001165641">
    <property type="component" value="Unassembled WGS sequence"/>
</dbReference>
<feature type="domain" description="PAS" evidence="2">
    <location>
        <begin position="164"/>
        <end position="230"/>
    </location>
</feature>
<feature type="domain" description="PAS" evidence="2">
    <location>
        <begin position="273"/>
        <end position="340"/>
    </location>
</feature>
<dbReference type="RefSeq" id="WP_271889249.1">
    <property type="nucleotide sequence ID" value="NZ_JAQBIE010000013.1"/>
</dbReference>
<keyword evidence="1" id="KW-0812">Transmembrane</keyword>
<gene>
    <name evidence="3" type="ORF">PAF17_11540</name>
</gene>
<evidence type="ECO:0000313" key="4">
    <source>
        <dbReference type="Proteomes" id="UP001165641"/>
    </source>
</evidence>
<dbReference type="SUPFAM" id="SSF55785">
    <property type="entry name" value="PYP-like sensor domain (PAS domain)"/>
    <property type="match status" value="2"/>
</dbReference>
<feature type="domain" description="PAS" evidence="2">
    <location>
        <begin position="403"/>
        <end position="471"/>
    </location>
</feature>
<keyword evidence="4" id="KW-1185">Reference proteome</keyword>
<comment type="caution">
    <text evidence="3">The sequence shown here is derived from an EMBL/GenBank/DDBJ whole genome shotgun (WGS) entry which is preliminary data.</text>
</comment>
<evidence type="ECO:0000256" key="1">
    <source>
        <dbReference type="SAM" id="Phobius"/>
    </source>
</evidence>
<dbReference type="InterPro" id="IPR035965">
    <property type="entry name" value="PAS-like_dom_sf"/>
</dbReference>
<keyword evidence="1" id="KW-0472">Membrane</keyword>
<sequence length="533" mass="59126">MFSEGIVVVATAILGGTVSVVLAIACIRLWDRTRNSYFATKRAGRLEARLQPMVFLFQEGRLIDATEPARDLLSRIPAPSGEWQRLMQWLAPRFDNAQERLADIPPHGRDELVGNDGSGTATLRVVAEHIGGDTIRITLTDPSAQGAGIVVDALCQQAMEEELDLLRGALDQTPTLIWRQDGEGRVTWANSTYLRRVEERDGAMIGWPLPRLLEASRQAPGTDNQTRRAQLDTNGVISWFECYSHKIGDETMMFALPADAAVRAERSLREFVQTLTKTFADLPTGLAIFDRERNLQLFNPALLDLTGLPTGFLTARPTLFDLLDKLRELRMVPEPKDFRSWRQQMNQLESAAATGRHVETWSLPGGQTYRVTGRPHPDGAVAFLFEDITSEMSKTRQFRAELLMAAHVLDGIEDALIVFGPGGDMLTMNQSYRELWQDQPEDLAAALAQWQQRIETGPGFDALVSRLSGQDGQNRSSGAISGPDGKLLRWSVSTLAGGRRMLRFRSSEASWDQITDPAESQIDVKTARAIGAD</sequence>
<proteinExistence type="predicted"/>
<dbReference type="SMART" id="SM00091">
    <property type="entry name" value="PAS"/>
    <property type="match status" value="3"/>
</dbReference>
<evidence type="ECO:0000259" key="2">
    <source>
        <dbReference type="SMART" id="SM00091"/>
    </source>
</evidence>
<dbReference type="Pfam" id="PF13188">
    <property type="entry name" value="PAS_8"/>
    <property type="match status" value="1"/>
</dbReference>
<dbReference type="Gene3D" id="3.30.450.20">
    <property type="entry name" value="PAS domain"/>
    <property type="match status" value="2"/>
</dbReference>
<dbReference type="EMBL" id="JAQBIE010000013">
    <property type="protein sequence ID" value="MDB6178129.1"/>
    <property type="molecule type" value="Genomic_DNA"/>
</dbReference>
<organism evidence="3 4">
    <name type="scientific">Paracoccus onchidii</name>
    <dbReference type="NCBI Taxonomy" id="3017813"/>
    <lineage>
        <taxon>Bacteria</taxon>
        <taxon>Pseudomonadati</taxon>
        <taxon>Pseudomonadota</taxon>
        <taxon>Alphaproteobacteria</taxon>
        <taxon>Rhodobacterales</taxon>
        <taxon>Paracoccaceae</taxon>
        <taxon>Paracoccus</taxon>
    </lineage>
</organism>
<accession>A0ABT4ZFV5</accession>
<reference evidence="3" key="1">
    <citation type="submission" date="2022-12" db="EMBL/GenBank/DDBJ databases">
        <title>Paracoccus onchidii sp. nov., isolated from a marine invertebrate from the South China Sea.</title>
        <authorList>
            <person name="Xu S."/>
            <person name="Liu Z."/>
            <person name="Xu Y."/>
        </authorList>
    </citation>
    <scope>NUCLEOTIDE SEQUENCE</scope>
    <source>
        <strain evidence="3">Z330</strain>
    </source>
</reference>
<name>A0ABT4ZFV5_9RHOB</name>
<protein>
    <submittedName>
        <fullName evidence="3">PAS-domain containing protein</fullName>
    </submittedName>
</protein>
<keyword evidence="1" id="KW-1133">Transmembrane helix</keyword>
<feature type="transmembrane region" description="Helical" evidence="1">
    <location>
        <begin position="6"/>
        <end position="30"/>
    </location>
</feature>
<evidence type="ECO:0000313" key="3">
    <source>
        <dbReference type="EMBL" id="MDB6178129.1"/>
    </source>
</evidence>
<dbReference type="InterPro" id="IPR000014">
    <property type="entry name" value="PAS"/>
</dbReference>
<dbReference type="Pfam" id="PF12860">
    <property type="entry name" value="PAS_7"/>
    <property type="match status" value="1"/>
</dbReference>